<keyword evidence="3" id="KW-1185">Reference proteome</keyword>
<dbReference type="STRING" id="1538553.JT25_014920"/>
<evidence type="ECO:0000259" key="1">
    <source>
        <dbReference type="Pfam" id="PF13524"/>
    </source>
</evidence>
<proteinExistence type="predicted"/>
<dbReference type="EMBL" id="CP014476">
    <property type="protein sequence ID" value="AMK77751.1"/>
    <property type="molecule type" value="Genomic_DNA"/>
</dbReference>
<feature type="domain" description="Spore protein YkvP/CgeB glycosyl transferase-like" evidence="1">
    <location>
        <begin position="1514"/>
        <end position="1652"/>
    </location>
</feature>
<sequence>MNPTSNGTESLVSVPDFIEDDCYFLSFDDAYRQALRQVMVDGGQSGRRLQYCYYDGPLTDITLPNLIQIPGDGFVEQMALTQLPIPTKIVVPQGDAFSVEALPQEVIDEILQQRNERRAIITGIQKKRLNINLGDLLDRDCYFIDPLRALNEAKKKNRVYCGHPTIDGLQVCFHRGQLPAHELPNLVRVELEQLVEFGIQTKLRLPEKVEIPAGVSDADAELMRGQIEQAIALAKRQRYEVALELAQQAKALRPRVVPGQPLRVYLPTSRLTTVMQYNSRDVARAFARRGFEVLLDIEADETQGANPVARLKCYLEFNPHITFYVNQLTNHYQNAEVVNICWWQDLMPQIKNHKPLPWRDNDYVFSYSAAFDRHLQLCGAPNIVRQSFAIDEEIFNNDGFDTRQDKVVFAGSAYLPMVDLQDPAIQAAVSELLLAIDAGQVIDQAYTTNLAERLALGADQVFWKILHYVVRDHSVKWLCRHGGESVEIYGRYWEQDSDVAPFYRGEISHGPALAEIYRSARYALVSHPFEINSQRLAEVAACGCIPIVYDCRAIAEAPHWDRHCLFFKTEADLRRIVTNREQPECDPCEIARQFTYAIAVDNFITHSGIQQLLECQTQGLASVNTARQADCQPIDGWIEPPADDLYFTDFALALRQAEKCRAVEGGRFQYCYYDGALTTSALPQLIRVERSEFAEFFVGNDLPLPRWVVDENAQILELQPQLLDEIAAMRLTREADHPDTDFFDALEALNVAKQGNIHRGKQGQAWRQICYYHGDPLHTELDNLIHVDLEQMVDFFVVTRTRFPSQLRADPALLDDYQNIFAEVELRKQRIVDDLKQQARQLAPNYRQSGAMRVMLLVDDANSRLMDFAHDLDKRGYDVWVYLENDALHEINAIDLIGHYLDFQPHLLIQDNHCYSDFLHADMVNLVCWSEAAMQKSAGVPVNRDNDFHWVDGPRTALMLKRSGARNVVRRDALDGETLFEVLTGVVGADGPLHERRHMRYAILLRGNDTEVLNRALIRFDDNLKALEERGDGLWRAIESFLNQNTFDITAEDEIDGEPQTLALTVGGGQRYVPDWSNIDANRRKIAGIAEQCQGKDYYGYCLNGAGFGQELATLFDVSRLPVKELPNVEIPIYVLERQPALLLACLVAQPCRAIFTAKRVRIFLGENALADFKHELTDFLSVVPGYFINAASGNDWIAAANAAIGAAVQDRRERHSDNLEAIAEYYRVFDIDRCRQKFAADAAGLRVMGLTTRFTSFLQYCVRDLIDGFSRLGAQTLICIEDKNHQRVGMEKIIADIRYFQPDLVAVIDHFRHEYPGIPTELPFVNWIQDMLPNITQNSIAPGQRDFNFSFAKRWLSFNQLDIYREYPLEFLPLGYNDSQYHPLAEQGFDCDILLVSHLESPEKTLECFRNSAFGFVMNPAEQALIDRGELTQQTLHRLYQVLEQHCASMTMAQFEEFCTFHLGKTTSDFRDLYAGHGLAVSDQVIDVLLCTKGNRLHFDYLNRMKTWPIQLLARSFPELEIHVYGKNWQHYPAYRRFAKGVADNGKALNKIMSKAKICLNSNPGVTLHMRALEIMASGSFMLSRRMVYDGSPLADFFSADEVVLYDDEADFLVKVVYFLDNPAARAKFAANGLLALQAKLSYQAIAGSILKSVISRLDKKVIT</sequence>
<evidence type="ECO:0000313" key="2">
    <source>
        <dbReference type="EMBL" id="AMK77751.1"/>
    </source>
</evidence>
<dbReference type="RefSeq" id="WP_062329029.1">
    <property type="nucleotide sequence ID" value="NZ_CP014476.1"/>
</dbReference>
<accession>A0A126T6P8</accession>
<dbReference type="OrthoDB" id="5573469at2"/>
<protein>
    <recommendedName>
        <fullName evidence="1">Spore protein YkvP/CgeB glycosyl transferase-like domain-containing protein</fullName>
    </recommendedName>
</protein>
<feature type="domain" description="Spore protein YkvP/CgeB glycosyl transferase-like" evidence="1">
    <location>
        <begin position="480"/>
        <end position="579"/>
    </location>
</feature>
<dbReference type="InterPro" id="IPR055259">
    <property type="entry name" value="YkvP/CgeB_Glyco_trans-like"/>
</dbReference>
<gene>
    <name evidence="2" type="ORF">JT25_014920</name>
</gene>
<dbReference type="Proteomes" id="UP000030512">
    <property type="component" value="Chromosome"/>
</dbReference>
<reference evidence="2 3" key="1">
    <citation type="journal article" date="2015" name="Environ. Microbiol.">
        <title>Methane oxidation coupled to nitrate reduction under hypoxia by the Gammaproteobacterium Methylomonas denitrificans, sp. nov. type strain FJG1.</title>
        <authorList>
            <person name="Kits K.D."/>
            <person name="Klotz M.G."/>
            <person name="Stein L.Y."/>
        </authorList>
    </citation>
    <scope>NUCLEOTIDE SEQUENCE [LARGE SCALE GENOMIC DNA]</scope>
    <source>
        <strain evidence="2 3">FJG1</strain>
    </source>
</reference>
<name>A0A126T6P8_9GAMM</name>
<dbReference type="KEGG" id="mdn:JT25_014920"/>
<dbReference type="Pfam" id="PF13524">
    <property type="entry name" value="Glyco_trans_1_2"/>
    <property type="match status" value="2"/>
</dbReference>
<organism evidence="2 3">
    <name type="scientific">Methylomonas denitrificans</name>
    <dbReference type="NCBI Taxonomy" id="1538553"/>
    <lineage>
        <taxon>Bacteria</taxon>
        <taxon>Pseudomonadati</taxon>
        <taxon>Pseudomonadota</taxon>
        <taxon>Gammaproteobacteria</taxon>
        <taxon>Methylococcales</taxon>
        <taxon>Methylococcaceae</taxon>
        <taxon>Methylomonas</taxon>
    </lineage>
</organism>
<evidence type="ECO:0000313" key="3">
    <source>
        <dbReference type="Proteomes" id="UP000030512"/>
    </source>
</evidence>